<reference evidence="2" key="1">
    <citation type="submission" date="2024-06" db="EMBL/GenBank/DDBJ databases">
        <title>Draft genome sequence of Microbacterium sp. strain A8/3-1, isolated from Oxytropis tragacanthoides Fisch. ex DC. Root nodules in the Altai region of Russia.</title>
        <authorList>
            <person name="Sazanova A."/>
            <person name="Guro P."/>
            <person name="Kuznetsova I."/>
            <person name="Belimov A."/>
            <person name="Safronova V."/>
        </authorList>
    </citation>
    <scope>NUCLEOTIDE SEQUENCE</scope>
    <source>
        <strain evidence="2">A8/3-1</strain>
    </source>
</reference>
<dbReference type="EMBL" id="CP158357">
    <property type="protein sequence ID" value="XBX77567.1"/>
    <property type="molecule type" value="Genomic_DNA"/>
</dbReference>
<feature type="region of interest" description="Disordered" evidence="1">
    <location>
        <begin position="1"/>
        <end position="24"/>
    </location>
</feature>
<protein>
    <submittedName>
        <fullName evidence="2">Antitoxin</fullName>
    </submittedName>
</protein>
<gene>
    <name evidence="2" type="ORF">ABS642_16855</name>
</gene>
<organism evidence="2">
    <name type="scientific">Microbacterium sp. A8/3-1</name>
    <dbReference type="NCBI Taxonomy" id="3160749"/>
    <lineage>
        <taxon>Bacteria</taxon>
        <taxon>Bacillati</taxon>
        <taxon>Actinomycetota</taxon>
        <taxon>Actinomycetes</taxon>
        <taxon>Micrococcales</taxon>
        <taxon>Microbacteriaceae</taxon>
        <taxon>Microbacterium</taxon>
    </lineage>
</organism>
<proteinExistence type="predicted"/>
<evidence type="ECO:0000256" key="1">
    <source>
        <dbReference type="SAM" id="MobiDB-lite"/>
    </source>
</evidence>
<sequence>MSDQPDDGAPRFPRSSRGELEVDRRESARARFLDSLEDIDSYLAVARRGGPDEFEPRTARYAAASLAIVRVASLFENDDFAVYLDSVPDGARRGVIATRNIVAHAGYVAMDDQLFWRTIDVDLPPLLERLRDAEH</sequence>
<accession>A0AAU7VTQ0</accession>
<dbReference type="AlphaFoldDB" id="A0AAU7VTQ0"/>
<evidence type="ECO:0000313" key="2">
    <source>
        <dbReference type="EMBL" id="XBX77567.1"/>
    </source>
</evidence>
<name>A0AAU7VTQ0_9MICO</name>
<dbReference type="RefSeq" id="WP_350351030.1">
    <property type="nucleotide sequence ID" value="NZ_CP158357.1"/>
</dbReference>